<dbReference type="Proteomes" id="UP000019772">
    <property type="component" value="Chromosome"/>
</dbReference>
<dbReference type="KEGG" id="psab:PSAB_07575"/>
<dbReference type="EMBL" id="CP004078">
    <property type="protein sequence ID" value="AHV96447.1"/>
    <property type="molecule type" value="Genomic_DNA"/>
</dbReference>
<evidence type="ECO:0000313" key="1">
    <source>
        <dbReference type="EMBL" id="AHV96447.1"/>
    </source>
</evidence>
<reference evidence="1 2" key="1">
    <citation type="journal article" date="2014" name="PLoS Genet.">
        <title>Comparative Genomic Analysis of N2-Fixing and Non-N2-Fixing Paenibacillus spp.: Organization, Evolution and Expression of the Nitrogen Fixation Genes.</title>
        <authorList>
            <person name="Xie J.B."/>
            <person name="Du Z."/>
            <person name="Bai L."/>
            <person name="Tian C."/>
            <person name="Zhang Y."/>
            <person name="Xie J.Y."/>
            <person name="Wang T."/>
            <person name="Liu X."/>
            <person name="Chen X."/>
            <person name="Cheng Q."/>
            <person name="Chen S."/>
            <person name="Li J."/>
        </authorList>
    </citation>
    <scope>NUCLEOTIDE SEQUENCE [LARGE SCALE GENOMIC DNA]</scope>
    <source>
        <strain evidence="1 2">T27</strain>
    </source>
</reference>
<keyword evidence="2" id="KW-1185">Reference proteome</keyword>
<organism evidence="1 2">
    <name type="scientific">Paenibacillus sabinae T27</name>
    <dbReference type="NCBI Taxonomy" id="1268072"/>
    <lineage>
        <taxon>Bacteria</taxon>
        <taxon>Bacillati</taxon>
        <taxon>Bacillota</taxon>
        <taxon>Bacilli</taxon>
        <taxon>Bacillales</taxon>
        <taxon>Paenibacillaceae</taxon>
        <taxon>Paenibacillus</taxon>
    </lineage>
</organism>
<name>X4ZGB6_9BACL</name>
<dbReference type="STRING" id="1268072.PSAB_07575"/>
<evidence type="ECO:0000313" key="2">
    <source>
        <dbReference type="Proteomes" id="UP000019772"/>
    </source>
</evidence>
<dbReference type="AlphaFoldDB" id="X4ZGB6"/>
<gene>
    <name evidence="1" type="ORF">PSAB_07575</name>
</gene>
<accession>X4ZGB6</accession>
<proteinExistence type="predicted"/>
<sequence>MCRIYELPGKVPAAFFMCNNCGFLCWVNRTQSFTVLSDPAPEFSAVFPKKILCPAGLRCLIIDIKSTLNVKARETA</sequence>
<protein>
    <submittedName>
        <fullName evidence="1">Uncharacterized protein</fullName>
    </submittedName>
</protein>
<dbReference type="PATRIC" id="fig|1268072.3.peg.1575"/>
<dbReference type="HOGENOM" id="CLU_2651096_0_0_9"/>